<dbReference type="GO" id="GO:0004803">
    <property type="term" value="F:transposase activity"/>
    <property type="evidence" value="ECO:0007669"/>
    <property type="project" value="InterPro"/>
</dbReference>
<dbReference type="Gene3D" id="3.30.70.1290">
    <property type="entry name" value="Transposase IS200-like"/>
    <property type="match status" value="1"/>
</dbReference>
<dbReference type="OrthoDB" id="278793at2"/>
<dbReference type="EMBL" id="CP019646">
    <property type="protein sequence ID" value="AQQ72246.1"/>
    <property type="molecule type" value="Genomic_DNA"/>
</dbReference>
<dbReference type="RefSeq" id="WP_146684457.1">
    <property type="nucleotide sequence ID" value="NZ_CP019646.1"/>
</dbReference>
<feature type="region of interest" description="Disordered" evidence="1">
    <location>
        <begin position="210"/>
        <end position="231"/>
    </location>
</feature>
<accession>A0A1R7T636</accession>
<dbReference type="SUPFAM" id="SSF143422">
    <property type="entry name" value="Transposase IS200-like"/>
    <property type="match status" value="1"/>
</dbReference>
<organism evidence="3 4">
    <name type="scientific">Limihaloglobus sulfuriphilus</name>
    <dbReference type="NCBI Taxonomy" id="1851148"/>
    <lineage>
        <taxon>Bacteria</taxon>
        <taxon>Pseudomonadati</taxon>
        <taxon>Planctomycetota</taxon>
        <taxon>Phycisphaerae</taxon>
        <taxon>Sedimentisphaerales</taxon>
        <taxon>Sedimentisphaeraceae</taxon>
        <taxon>Limihaloglobus</taxon>
    </lineage>
</organism>
<evidence type="ECO:0000313" key="3">
    <source>
        <dbReference type="EMBL" id="AQQ72246.1"/>
    </source>
</evidence>
<dbReference type="SMART" id="SM01321">
    <property type="entry name" value="Y1_Tnp"/>
    <property type="match status" value="1"/>
</dbReference>
<protein>
    <submittedName>
        <fullName evidence="3">Transposase</fullName>
    </submittedName>
</protein>
<dbReference type="InterPro" id="IPR036515">
    <property type="entry name" value="Transposase_17_sf"/>
</dbReference>
<sequence length="231" mass="27207">MPRKARIVLTGQPHHITQRGNNRQDVFFVDDDWKVYLELLGEQSEKFGLDILCYCLMTNHIHIIAIPQASDSLAKAVGRTHLLYTQYINRMHRRSGHLWQNRFYSCVLDGRHLWKAMRYVEQNPVRARMVRKAGDYPYSSAKAHLENSDPAQVLDMRWWRDKRGSRNWRGLLEEKLDKDYIARLRLSTSRGRPLVTDSFLSKMEKIAGRRLRPLPVGRPKRTKKKDKGVKK</sequence>
<dbReference type="PANTHER" id="PTHR34322:SF2">
    <property type="entry name" value="TRANSPOSASE IS200-LIKE DOMAIN-CONTAINING PROTEIN"/>
    <property type="match status" value="1"/>
</dbReference>
<dbReference type="PANTHER" id="PTHR34322">
    <property type="entry name" value="TRANSPOSASE, Y1_TNP DOMAIN-CONTAINING"/>
    <property type="match status" value="1"/>
</dbReference>
<dbReference type="KEGG" id="pbas:SMSP2_02627"/>
<evidence type="ECO:0000256" key="1">
    <source>
        <dbReference type="SAM" id="MobiDB-lite"/>
    </source>
</evidence>
<evidence type="ECO:0000259" key="2">
    <source>
        <dbReference type="SMART" id="SM01321"/>
    </source>
</evidence>
<feature type="domain" description="Transposase IS200-like" evidence="2">
    <location>
        <begin position="9"/>
        <end position="123"/>
    </location>
</feature>
<name>A0A1R7T636_9BACT</name>
<dbReference type="GO" id="GO:0003677">
    <property type="term" value="F:DNA binding"/>
    <property type="evidence" value="ECO:0007669"/>
    <property type="project" value="InterPro"/>
</dbReference>
<evidence type="ECO:0000313" key="4">
    <source>
        <dbReference type="Proteomes" id="UP000188181"/>
    </source>
</evidence>
<dbReference type="InterPro" id="IPR002686">
    <property type="entry name" value="Transposase_17"/>
</dbReference>
<dbReference type="Proteomes" id="UP000188181">
    <property type="component" value="Chromosome"/>
</dbReference>
<dbReference type="Pfam" id="PF01797">
    <property type="entry name" value="Y1_Tnp"/>
    <property type="match status" value="1"/>
</dbReference>
<keyword evidence="4" id="KW-1185">Reference proteome</keyword>
<dbReference type="GO" id="GO:0006313">
    <property type="term" value="P:DNA transposition"/>
    <property type="evidence" value="ECO:0007669"/>
    <property type="project" value="InterPro"/>
</dbReference>
<reference evidence="4" key="1">
    <citation type="submission" date="2017-02" db="EMBL/GenBank/DDBJ databases">
        <title>Comparative genomics and description of representatives of a novel lineage of planctomycetes thriving in anoxic sediments.</title>
        <authorList>
            <person name="Spring S."/>
            <person name="Bunk B."/>
            <person name="Sproer C."/>
        </authorList>
    </citation>
    <scope>NUCLEOTIDE SEQUENCE [LARGE SCALE GENOMIC DNA]</scope>
    <source>
        <strain evidence="4">SM-Chi-D1</strain>
    </source>
</reference>
<proteinExistence type="predicted"/>
<dbReference type="AlphaFoldDB" id="A0A1R7T636"/>
<gene>
    <name evidence="3" type="ORF">SMSP2_02627</name>
</gene>